<evidence type="ECO:0000313" key="2">
    <source>
        <dbReference type="EMBL" id="MEE1944247.1"/>
    </source>
</evidence>
<dbReference type="Proteomes" id="UP001336835">
    <property type="component" value="Unassembled WGS sequence"/>
</dbReference>
<feature type="domain" description="ISXO2-like transposase" evidence="1">
    <location>
        <begin position="129"/>
        <end position="277"/>
    </location>
</feature>
<dbReference type="PANTHER" id="PTHR47163:SF2">
    <property type="entry name" value="SI:DKEY-17M8.2"/>
    <property type="match status" value="1"/>
</dbReference>
<organism evidence="2 3">
    <name type="scientific">Pedobacter albus</name>
    <dbReference type="NCBI Taxonomy" id="3113905"/>
    <lineage>
        <taxon>Bacteria</taxon>
        <taxon>Pseudomonadati</taxon>
        <taxon>Bacteroidota</taxon>
        <taxon>Sphingobacteriia</taxon>
        <taxon>Sphingobacteriales</taxon>
        <taxon>Sphingobacteriaceae</taxon>
        <taxon>Pedobacter</taxon>
    </lineage>
</organism>
<comment type="caution">
    <text evidence="2">The sequence shown here is derived from an EMBL/GenBank/DDBJ whole genome shotgun (WGS) entry which is preliminary data.</text>
</comment>
<dbReference type="InterPro" id="IPR024445">
    <property type="entry name" value="Tnp_ISXO2-like"/>
</dbReference>
<name>A0ABU7I462_9SPHI</name>
<keyword evidence="3" id="KW-1185">Reference proteome</keyword>
<gene>
    <name evidence="2" type="ORF">VRU48_03950</name>
</gene>
<evidence type="ECO:0000259" key="1">
    <source>
        <dbReference type="SMART" id="SM01126"/>
    </source>
</evidence>
<reference evidence="2 3" key="1">
    <citation type="submission" date="2024-01" db="EMBL/GenBank/DDBJ databases">
        <title>Pedobacter sp. nov., isolated from fresh soil.</title>
        <authorList>
            <person name="Le N.T.T."/>
        </authorList>
    </citation>
    <scope>NUCLEOTIDE SEQUENCE [LARGE SCALE GENOMIC DNA]</scope>
    <source>
        <strain evidence="2 3">KR3-3</strain>
    </source>
</reference>
<dbReference type="SMART" id="SM01126">
    <property type="entry name" value="DDE_Tnp_IS1595"/>
    <property type="match status" value="1"/>
</dbReference>
<sequence>MLPKFNNILELVQRFPDERSCHQYLASRRWNGYMECPYEDCEGDIAYVFKDGIRYKCTCCNRVYTAKTGTFMEASKLSTLKWFIAIYLVLHKKGISSVQLAKDIGTTQKTAWFVLHRIRHAFGNEEKEKLEGVVELDESYVGGKNKNRHYNKKVKNSQGRAYKDKTPVFGMLQRDGRLVAMAISCTSARVLRPIIYSNIKQGTTLMCDEFNVYKSLETNYTRNVVEHGKGQYVNGDCYTNGLENFWSHMKRGIIGVYHKTSRTHLNRYVQEFVFKYNYRNLPVQEQMNVVFNNFACRLKYKELIK</sequence>
<dbReference type="NCBIfam" id="NF033547">
    <property type="entry name" value="transpos_IS1595"/>
    <property type="match status" value="1"/>
</dbReference>
<dbReference type="Pfam" id="PF12762">
    <property type="entry name" value="DDE_Tnp_IS1595"/>
    <property type="match status" value="1"/>
</dbReference>
<dbReference type="PANTHER" id="PTHR47163">
    <property type="entry name" value="DDE_TNP_IS1595 DOMAIN-CONTAINING PROTEIN"/>
    <property type="match status" value="1"/>
</dbReference>
<dbReference type="EMBL" id="JAZDQT010000001">
    <property type="protein sequence ID" value="MEE1944247.1"/>
    <property type="molecule type" value="Genomic_DNA"/>
</dbReference>
<proteinExistence type="predicted"/>
<protein>
    <submittedName>
        <fullName evidence="2">IS1595 family transposase</fullName>
    </submittedName>
</protein>
<dbReference type="RefSeq" id="WP_330106622.1">
    <property type="nucleotide sequence ID" value="NZ_JAZDQT010000001.1"/>
</dbReference>
<evidence type="ECO:0000313" key="3">
    <source>
        <dbReference type="Proteomes" id="UP001336835"/>
    </source>
</evidence>
<accession>A0ABU7I462</accession>
<dbReference type="InterPro" id="IPR053164">
    <property type="entry name" value="IS1016-like_transposase"/>
</dbReference>